<dbReference type="Gene3D" id="1.10.287.130">
    <property type="match status" value="1"/>
</dbReference>
<evidence type="ECO:0000256" key="1">
    <source>
        <dbReference type="ARBA" id="ARBA00000085"/>
    </source>
</evidence>
<dbReference type="GO" id="GO:0005886">
    <property type="term" value="C:plasma membrane"/>
    <property type="evidence" value="ECO:0007669"/>
    <property type="project" value="UniProtKB-SubCell"/>
</dbReference>
<name>A0A0F4KQM0_9LACO</name>
<dbReference type="InterPro" id="IPR036890">
    <property type="entry name" value="HATPase_C_sf"/>
</dbReference>
<dbReference type="CDD" id="cd06225">
    <property type="entry name" value="HAMP"/>
    <property type="match status" value="1"/>
</dbReference>
<dbReference type="EMBL" id="JXBZ01000008">
    <property type="protein sequence ID" value="KJY48700.1"/>
    <property type="molecule type" value="Genomic_DNA"/>
</dbReference>
<evidence type="ECO:0000256" key="6">
    <source>
        <dbReference type="ARBA" id="ARBA00022679"/>
    </source>
</evidence>
<dbReference type="PATRIC" id="fig|1218508.4.peg.1093"/>
<dbReference type="OrthoDB" id="3436at2"/>
<dbReference type="Gene3D" id="3.30.565.10">
    <property type="entry name" value="Histidine kinase-like ATPase, C-terminal domain"/>
    <property type="match status" value="1"/>
</dbReference>
<keyword evidence="4" id="KW-1003">Cell membrane</keyword>
<evidence type="ECO:0000256" key="10">
    <source>
        <dbReference type="ARBA" id="ARBA00022840"/>
    </source>
</evidence>
<dbReference type="SMART" id="SM00388">
    <property type="entry name" value="HisKA"/>
    <property type="match status" value="1"/>
</dbReference>
<dbReference type="Pfam" id="PF00512">
    <property type="entry name" value="HisKA"/>
    <property type="match status" value="1"/>
</dbReference>
<dbReference type="PANTHER" id="PTHR45528:SF1">
    <property type="entry name" value="SENSOR HISTIDINE KINASE CPXA"/>
    <property type="match status" value="1"/>
</dbReference>
<reference evidence="18 19" key="1">
    <citation type="submission" date="2014-12" db="EMBL/GenBank/DDBJ databases">
        <title>Comparative genomics of the lactic acid bacteria isolated from the honey bee gut.</title>
        <authorList>
            <person name="Ellegaard K.M."/>
            <person name="Tamarit D."/>
            <person name="Javelind E."/>
            <person name="Olofsson T."/>
            <person name="Andersson S.G."/>
            <person name="Vasquez A."/>
        </authorList>
    </citation>
    <scope>NUCLEOTIDE SEQUENCE [LARGE SCALE GENOMIC DNA]</scope>
    <source>
        <strain evidence="18 19">Hon2</strain>
    </source>
</reference>
<evidence type="ECO:0000256" key="12">
    <source>
        <dbReference type="ARBA" id="ARBA00023012"/>
    </source>
</evidence>
<evidence type="ECO:0000256" key="7">
    <source>
        <dbReference type="ARBA" id="ARBA00022692"/>
    </source>
</evidence>
<comment type="caution">
    <text evidence="18">The sequence shown here is derived from an EMBL/GenBank/DDBJ whole genome shotgun (WGS) entry which is preliminary data.</text>
</comment>
<dbReference type="SUPFAM" id="SSF47384">
    <property type="entry name" value="Homodimeric domain of signal transducing histidine kinase"/>
    <property type="match status" value="1"/>
</dbReference>
<dbReference type="GO" id="GO:0000155">
    <property type="term" value="F:phosphorelay sensor kinase activity"/>
    <property type="evidence" value="ECO:0007669"/>
    <property type="project" value="InterPro"/>
</dbReference>
<evidence type="ECO:0000256" key="8">
    <source>
        <dbReference type="ARBA" id="ARBA00022741"/>
    </source>
</evidence>
<dbReference type="RefSeq" id="WP_045922964.1">
    <property type="nucleotide sequence ID" value="NZ_JBHTHW010000008.1"/>
</dbReference>
<evidence type="ECO:0000313" key="18">
    <source>
        <dbReference type="EMBL" id="KJY48700.1"/>
    </source>
</evidence>
<dbReference type="PROSITE" id="PS50109">
    <property type="entry name" value="HIS_KIN"/>
    <property type="match status" value="1"/>
</dbReference>
<dbReference type="InterPro" id="IPR003661">
    <property type="entry name" value="HisK_dim/P_dom"/>
</dbReference>
<evidence type="ECO:0000256" key="9">
    <source>
        <dbReference type="ARBA" id="ARBA00022777"/>
    </source>
</evidence>
<accession>A0A0F4KQM0</accession>
<dbReference type="PROSITE" id="PS50885">
    <property type="entry name" value="HAMP"/>
    <property type="match status" value="1"/>
</dbReference>
<keyword evidence="19" id="KW-1185">Reference proteome</keyword>
<feature type="transmembrane region" description="Helical" evidence="15">
    <location>
        <begin position="7"/>
        <end position="29"/>
    </location>
</feature>
<feature type="domain" description="HAMP" evidence="17">
    <location>
        <begin position="196"/>
        <end position="248"/>
    </location>
</feature>
<dbReference type="Pfam" id="PF00672">
    <property type="entry name" value="HAMP"/>
    <property type="match status" value="1"/>
</dbReference>
<dbReference type="STRING" id="1218508.JG29_11070"/>
<evidence type="ECO:0000259" key="16">
    <source>
        <dbReference type="PROSITE" id="PS50109"/>
    </source>
</evidence>
<dbReference type="HOGENOM" id="CLU_000445_89_6_9"/>
<keyword evidence="14" id="KW-0175">Coiled coil</keyword>
<dbReference type="Proteomes" id="UP000033695">
    <property type="component" value="Unassembled WGS sequence"/>
</dbReference>
<comment type="catalytic activity">
    <reaction evidence="1">
        <text>ATP + protein L-histidine = ADP + protein N-phospho-L-histidine.</text>
        <dbReference type="EC" id="2.7.13.3"/>
    </reaction>
</comment>
<sequence>MKLIYQYMLGFLVIVITCLSVIALAIYHYSENQAYQQTWTQLEGYSDNLQTMALKINPQTGNIQNITPETFASLQRVMANNKVMFVMFDKRGHELYPSVTNEPSFDKHTWKILQSGTVIRERNSHLNQQAPLFRKHQMTYIIKPWFDKDDKLVAVLWVGAEVSAIETNMNAIKNNLILAFLVSIIIAVIMSWFLANWQVKRIDRLRRATKQVAAGDFAVQIEQKGHDEIDDLASDFNEMATSLQKSNQEIERQEQRRKEFMADAAHEMRTPLTTINGLLEGLAYDAIPKESRSKSIQLMRNETKRLIRLVNENLDYEKIRTNQIPLNQRVFALKAPLENIVSQLTKKAAAVHDQLVLDVSETTTVYADYDRFIQIIFNITQNAIQFTKDGTITIKAAHDDQVSGTQISIADNGIGMSQDQVQNIWERYYKADPSRKSTKYGESGLGLAIVHQLMQQHHGQISVQSKLNVGTTFTLLFYDKKVIQQHKTTH</sequence>
<dbReference type="InterPro" id="IPR050398">
    <property type="entry name" value="HssS/ArlS-like"/>
</dbReference>
<dbReference type="GO" id="GO:0005524">
    <property type="term" value="F:ATP binding"/>
    <property type="evidence" value="ECO:0007669"/>
    <property type="project" value="UniProtKB-KW"/>
</dbReference>
<keyword evidence="6" id="KW-0808">Transferase</keyword>
<dbReference type="InterPro" id="IPR003594">
    <property type="entry name" value="HATPase_dom"/>
</dbReference>
<dbReference type="CDD" id="cd00082">
    <property type="entry name" value="HisKA"/>
    <property type="match status" value="1"/>
</dbReference>
<feature type="domain" description="Histidine kinase" evidence="16">
    <location>
        <begin position="263"/>
        <end position="481"/>
    </location>
</feature>
<dbReference type="InterPro" id="IPR004358">
    <property type="entry name" value="Sig_transdc_His_kin-like_C"/>
</dbReference>
<dbReference type="SMART" id="SM00304">
    <property type="entry name" value="HAMP"/>
    <property type="match status" value="1"/>
</dbReference>
<dbReference type="PRINTS" id="PR00344">
    <property type="entry name" value="BCTRLSENSOR"/>
</dbReference>
<keyword evidence="11 15" id="KW-1133">Transmembrane helix</keyword>
<keyword evidence="5" id="KW-0597">Phosphoprotein</keyword>
<dbReference type="EC" id="2.7.13.3" evidence="3"/>
<dbReference type="Gene3D" id="6.10.340.10">
    <property type="match status" value="1"/>
</dbReference>
<evidence type="ECO:0000256" key="3">
    <source>
        <dbReference type="ARBA" id="ARBA00012438"/>
    </source>
</evidence>
<dbReference type="InterPro" id="IPR005467">
    <property type="entry name" value="His_kinase_dom"/>
</dbReference>
<evidence type="ECO:0000256" key="11">
    <source>
        <dbReference type="ARBA" id="ARBA00022989"/>
    </source>
</evidence>
<dbReference type="PANTHER" id="PTHR45528">
    <property type="entry name" value="SENSOR HISTIDINE KINASE CPXA"/>
    <property type="match status" value="1"/>
</dbReference>
<evidence type="ECO:0000256" key="15">
    <source>
        <dbReference type="SAM" id="Phobius"/>
    </source>
</evidence>
<proteinExistence type="predicted"/>
<evidence type="ECO:0000256" key="14">
    <source>
        <dbReference type="SAM" id="Coils"/>
    </source>
</evidence>
<dbReference type="Pfam" id="PF02518">
    <property type="entry name" value="HATPase_c"/>
    <property type="match status" value="1"/>
</dbReference>
<evidence type="ECO:0000259" key="17">
    <source>
        <dbReference type="PROSITE" id="PS50885"/>
    </source>
</evidence>
<keyword evidence="12" id="KW-0902">Two-component regulatory system</keyword>
<keyword evidence="10" id="KW-0067">ATP-binding</keyword>
<keyword evidence="8" id="KW-0547">Nucleotide-binding</keyword>
<evidence type="ECO:0000256" key="2">
    <source>
        <dbReference type="ARBA" id="ARBA00004651"/>
    </source>
</evidence>
<evidence type="ECO:0000313" key="19">
    <source>
        <dbReference type="Proteomes" id="UP000033695"/>
    </source>
</evidence>
<dbReference type="FunFam" id="3.30.565.10:FF:000006">
    <property type="entry name" value="Sensor histidine kinase WalK"/>
    <property type="match status" value="1"/>
</dbReference>
<keyword evidence="7 15" id="KW-0812">Transmembrane</keyword>
<dbReference type="FunFam" id="1.10.287.130:FF:000001">
    <property type="entry name" value="Two-component sensor histidine kinase"/>
    <property type="match status" value="1"/>
</dbReference>
<dbReference type="SMART" id="SM00387">
    <property type="entry name" value="HATPase_c"/>
    <property type="match status" value="1"/>
</dbReference>
<dbReference type="InterPro" id="IPR003660">
    <property type="entry name" value="HAMP_dom"/>
</dbReference>
<gene>
    <name evidence="18" type="ORF">JG29_11070</name>
</gene>
<organism evidence="18 19">
    <name type="scientific">Bombilactobacillus mellis</name>
    <dbReference type="NCBI Taxonomy" id="1218508"/>
    <lineage>
        <taxon>Bacteria</taxon>
        <taxon>Bacillati</taxon>
        <taxon>Bacillota</taxon>
        <taxon>Bacilli</taxon>
        <taxon>Lactobacillales</taxon>
        <taxon>Lactobacillaceae</taxon>
        <taxon>Bombilactobacillus</taxon>
    </lineage>
</organism>
<keyword evidence="9 18" id="KW-0418">Kinase</keyword>
<evidence type="ECO:0000256" key="4">
    <source>
        <dbReference type="ARBA" id="ARBA00022475"/>
    </source>
</evidence>
<dbReference type="InterPro" id="IPR036097">
    <property type="entry name" value="HisK_dim/P_sf"/>
</dbReference>
<evidence type="ECO:0000256" key="5">
    <source>
        <dbReference type="ARBA" id="ARBA00022553"/>
    </source>
</evidence>
<keyword evidence="13 15" id="KW-0472">Membrane</keyword>
<protein>
    <recommendedName>
        <fullName evidence="3">histidine kinase</fullName>
        <ecNumber evidence="3">2.7.13.3</ecNumber>
    </recommendedName>
</protein>
<comment type="subcellular location">
    <subcellularLocation>
        <location evidence="2">Cell membrane</location>
        <topology evidence="2">Multi-pass membrane protein</topology>
    </subcellularLocation>
</comment>
<dbReference type="AlphaFoldDB" id="A0A0F4KQM0"/>
<dbReference type="SUPFAM" id="SSF55874">
    <property type="entry name" value="ATPase domain of HSP90 chaperone/DNA topoisomerase II/histidine kinase"/>
    <property type="match status" value="1"/>
</dbReference>
<evidence type="ECO:0000256" key="13">
    <source>
        <dbReference type="ARBA" id="ARBA00023136"/>
    </source>
</evidence>
<feature type="transmembrane region" description="Helical" evidence="15">
    <location>
        <begin position="176"/>
        <end position="197"/>
    </location>
</feature>
<dbReference type="SUPFAM" id="SSF158472">
    <property type="entry name" value="HAMP domain-like"/>
    <property type="match status" value="1"/>
</dbReference>
<feature type="coiled-coil region" evidence="14">
    <location>
        <begin position="233"/>
        <end position="263"/>
    </location>
</feature>